<proteinExistence type="predicted"/>
<dbReference type="Proteomes" id="UP001056778">
    <property type="component" value="Chromosome 9"/>
</dbReference>
<organism evidence="1 2">
    <name type="scientific">Holotrichia oblita</name>
    <name type="common">Chafer beetle</name>
    <dbReference type="NCBI Taxonomy" id="644536"/>
    <lineage>
        <taxon>Eukaryota</taxon>
        <taxon>Metazoa</taxon>
        <taxon>Ecdysozoa</taxon>
        <taxon>Arthropoda</taxon>
        <taxon>Hexapoda</taxon>
        <taxon>Insecta</taxon>
        <taxon>Pterygota</taxon>
        <taxon>Neoptera</taxon>
        <taxon>Endopterygota</taxon>
        <taxon>Coleoptera</taxon>
        <taxon>Polyphaga</taxon>
        <taxon>Scarabaeiformia</taxon>
        <taxon>Scarabaeidae</taxon>
        <taxon>Melolonthinae</taxon>
        <taxon>Holotrichia</taxon>
    </lineage>
</organism>
<dbReference type="EMBL" id="CM043023">
    <property type="protein sequence ID" value="KAI4455005.1"/>
    <property type="molecule type" value="Genomic_DNA"/>
</dbReference>
<evidence type="ECO:0000313" key="2">
    <source>
        <dbReference type="Proteomes" id="UP001056778"/>
    </source>
</evidence>
<protein>
    <submittedName>
        <fullName evidence="1">I[[h]] channel isoform e</fullName>
    </submittedName>
</protein>
<sequence length="194" mass="22497">MVKLPKIVHILDGTFDCICITDICLTFITGYAIDHTKEVVLNRRNITTEAAQGHEHLHLHEPDQMRADIERSAASVSRQHRPVPTTGSVPTERHHHKSGHDGRLHVCHLQDGGYFGEMSLIAKDSKRIANVVAIETTEVYRLERKHFNGYLKTLPELYKKLERVAERRRENTLVMEEIHRKHILEKTMRMIDDR</sequence>
<keyword evidence="2" id="KW-1185">Reference proteome</keyword>
<name>A0ACB9SIH2_HOLOL</name>
<comment type="caution">
    <text evidence="1">The sequence shown here is derived from an EMBL/GenBank/DDBJ whole genome shotgun (WGS) entry which is preliminary data.</text>
</comment>
<gene>
    <name evidence="1" type="ORF">MML48_9g00003301</name>
</gene>
<accession>A0ACB9SIH2</accession>
<evidence type="ECO:0000313" key="1">
    <source>
        <dbReference type="EMBL" id="KAI4455005.1"/>
    </source>
</evidence>
<reference evidence="1" key="1">
    <citation type="submission" date="2022-04" db="EMBL/GenBank/DDBJ databases">
        <title>Chromosome-scale genome assembly of Holotrichia oblita Faldermann.</title>
        <authorList>
            <person name="Rongchong L."/>
        </authorList>
    </citation>
    <scope>NUCLEOTIDE SEQUENCE</scope>
    <source>
        <strain evidence="1">81SQS9</strain>
    </source>
</reference>